<organism evidence="7 8">
    <name type="scientific">Rhypophila decipiens</name>
    <dbReference type="NCBI Taxonomy" id="261697"/>
    <lineage>
        <taxon>Eukaryota</taxon>
        <taxon>Fungi</taxon>
        <taxon>Dikarya</taxon>
        <taxon>Ascomycota</taxon>
        <taxon>Pezizomycotina</taxon>
        <taxon>Sordariomycetes</taxon>
        <taxon>Sordariomycetidae</taxon>
        <taxon>Sordariales</taxon>
        <taxon>Naviculisporaceae</taxon>
        <taxon>Rhypophila</taxon>
    </lineage>
</organism>
<feature type="compositionally biased region" description="Low complexity" evidence="5">
    <location>
        <begin position="357"/>
        <end position="371"/>
    </location>
</feature>
<evidence type="ECO:0000256" key="1">
    <source>
        <dbReference type="ARBA" id="ARBA00022723"/>
    </source>
</evidence>
<evidence type="ECO:0000259" key="6">
    <source>
        <dbReference type="PROSITE" id="PS50023"/>
    </source>
</evidence>
<evidence type="ECO:0000313" key="8">
    <source>
        <dbReference type="Proteomes" id="UP001301769"/>
    </source>
</evidence>
<keyword evidence="2 4" id="KW-0862">Zinc</keyword>
<feature type="region of interest" description="Disordered" evidence="5">
    <location>
        <begin position="81"/>
        <end position="552"/>
    </location>
</feature>
<protein>
    <recommendedName>
        <fullName evidence="6">LIM zinc-binding domain-containing protein</fullName>
    </recommendedName>
</protein>
<evidence type="ECO:0000256" key="3">
    <source>
        <dbReference type="ARBA" id="ARBA00023038"/>
    </source>
</evidence>
<dbReference type="GO" id="GO:0030695">
    <property type="term" value="F:GTPase regulator activity"/>
    <property type="evidence" value="ECO:0007669"/>
    <property type="project" value="UniProtKB-ARBA"/>
</dbReference>
<dbReference type="Proteomes" id="UP001301769">
    <property type="component" value="Unassembled WGS sequence"/>
</dbReference>
<dbReference type="SUPFAM" id="SSF57716">
    <property type="entry name" value="Glucocorticoid receptor-like (DNA-binding domain)"/>
    <property type="match status" value="1"/>
</dbReference>
<proteinExistence type="predicted"/>
<feature type="compositionally biased region" description="Polar residues" evidence="5">
    <location>
        <begin position="180"/>
        <end position="194"/>
    </location>
</feature>
<keyword evidence="3 4" id="KW-0440">LIM domain</keyword>
<dbReference type="PANTHER" id="PTHR24210:SF14">
    <property type="entry name" value="LIM ZINC-BINDING DOMAIN-CONTAINING PROTEIN"/>
    <property type="match status" value="1"/>
</dbReference>
<feature type="compositionally biased region" description="Basic and acidic residues" evidence="5">
    <location>
        <begin position="482"/>
        <end position="497"/>
    </location>
</feature>
<dbReference type="SMART" id="SM00132">
    <property type="entry name" value="LIM"/>
    <property type="match status" value="2"/>
</dbReference>
<dbReference type="FunFam" id="2.10.110.10:FF:000105">
    <property type="entry name" value="Similar to LIM domain-containing protein"/>
    <property type="match status" value="1"/>
</dbReference>
<feature type="region of interest" description="Disordered" evidence="5">
    <location>
        <begin position="676"/>
        <end position="731"/>
    </location>
</feature>
<comment type="caution">
    <text evidence="7">The sequence shown here is derived from an EMBL/GenBank/DDBJ whole genome shotgun (WGS) entry which is preliminary data.</text>
</comment>
<dbReference type="InterPro" id="IPR017351">
    <property type="entry name" value="PINCH-1-4-like"/>
</dbReference>
<dbReference type="CDD" id="cd08368">
    <property type="entry name" value="LIM"/>
    <property type="match status" value="1"/>
</dbReference>
<feature type="compositionally biased region" description="Pro residues" evidence="5">
    <location>
        <begin position="438"/>
        <end position="450"/>
    </location>
</feature>
<evidence type="ECO:0000256" key="2">
    <source>
        <dbReference type="ARBA" id="ARBA00022833"/>
    </source>
</evidence>
<accession>A0AAN7B919</accession>
<feature type="compositionally biased region" description="Polar residues" evidence="5">
    <location>
        <begin position="535"/>
        <end position="551"/>
    </location>
</feature>
<dbReference type="PROSITE" id="PS50023">
    <property type="entry name" value="LIM_DOMAIN_2"/>
    <property type="match status" value="2"/>
</dbReference>
<dbReference type="InterPro" id="IPR001781">
    <property type="entry name" value="Znf_LIM"/>
</dbReference>
<keyword evidence="8" id="KW-1185">Reference proteome</keyword>
<dbReference type="GO" id="GO:0046872">
    <property type="term" value="F:metal ion binding"/>
    <property type="evidence" value="ECO:0007669"/>
    <property type="project" value="UniProtKB-KW"/>
</dbReference>
<feature type="compositionally biased region" description="Basic and acidic residues" evidence="5">
    <location>
        <begin position="280"/>
        <end position="289"/>
    </location>
</feature>
<evidence type="ECO:0000256" key="5">
    <source>
        <dbReference type="SAM" id="MobiDB-lite"/>
    </source>
</evidence>
<evidence type="ECO:0000313" key="7">
    <source>
        <dbReference type="EMBL" id="KAK4217161.1"/>
    </source>
</evidence>
<evidence type="ECO:0000256" key="4">
    <source>
        <dbReference type="PROSITE-ProRule" id="PRU00125"/>
    </source>
</evidence>
<dbReference type="PANTHER" id="PTHR24210">
    <property type="entry name" value="LIM DOMAIN-CONTAINING PROTEIN"/>
    <property type="match status" value="1"/>
</dbReference>
<reference evidence="7" key="2">
    <citation type="submission" date="2023-05" db="EMBL/GenBank/DDBJ databases">
        <authorList>
            <consortium name="Lawrence Berkeley National Laboratory"/>
            <person name="Steindorff A."/>
            <person name="Hensen N."/>
            <person name="Bonometti L."/>
            <person name="Westerberg I."/>
            <person name="Brannstrom I.O."/>
            <person name="Guillou S."/>
            <person name="Cros-Aarteil S."/>
            <person name="Calhoun S."/>
            <person name="Haridas S."/>
            <person name="Kuo A."/>
            <person name="Mondo S."/>
            <person name="Pangilinan J."/>
            <person name="Riley R."/>
            <person name="Labutti K."/>
            <person name="Andreopoulos B."/>
            <person name="Lipzen A."/>
            <person name="Chen C."/>
            <person name="Yanf M."/>
            <person name="Daum C."/>
            <person name="Ng V."/>
            <person name="Clum A."/>
            <person name="Ohm R."/>
            <person name="Martin F."/>
            <person name="Silar P."/>
            <person name="Natvig D."/>
            <person name="Lalanne C."/>
            <person name="Gautier V."/>
            <person name="Ament-Velasquez S.L."/>
            <person name="Kruys A."/>
            <person name="Hutchinson M.I."/>
            <person name="Powell A.J."/>
            <person name="Barry K."/>
            <person name="Miller A.N."/>
            <person name="Grigoriev I.V."/>
            <person name="Debuchy R."/>
            <person name="Gladieux P."/>
            <person name="Thoren M.H."/>
            <person name="Johannesson H."/>
        </authorList>
    </citation>
    <scope>NUCLEOTIDE SEQUENCE</scope>
    <source>
        <strain evidence="7">PSN293</strain>
    </source>
</reference>
<feature type="compositionally biased region" description="Basic and acidic residues" evidence="5">
    <location>
        <begin position="516"/>
        <end position="525"/>
    </location>
</feature>
<dbReference type="AlphaFoldDB" id="A0AAN7B919"/>
<feature type="compositionally biased region" description="Pro residues" evidence="5">
    <location>
        <begin position="503"/>
        <end position="512"/>
    </location>
</feature>
<dbReference type="Pfam" id="PF00412">
    <property type="entry name" value="LIM"/>
    <property type="match status" value="2"/>
</dbReference>
<feature type="domain" description="LIM zinc-binding" evidence="6">
    <location>
        <begin position="552"/>
        <end position="615"/>
    </location>
</feature>
<dbReference type="PROSITE" id="PS00478">
    <property type="entry name" value="LIM_DOMAIN_1"/>
    <property type="match status" value="1"/>
</dbReference>
<dbReference type="EMBL" id="MU858062">
    <property type="protein sequence ID" value="KAK4217161.1"/>
    <property type="molecule type" value="Genomic_DNA"/>
</dbReference>
<name>A0AAN7B919_9PEZI</name>
<gene>
    <name evidence="7" type="ORF">QBC37DRAFT_63319</name>
</gene>
<keyword evidence="1 4" id="KW-0479">Metal-binding</keyword>
<dbReference type="CDD" id="cd09397">
    <property type="entry name" value="LIM1_UF1"/>
    <property type="match status" value="1"/>
</dbReference>
<feature type="compositionally biased region" description="Low complexity" evidence="5">
    <location>
        <begin position="380"/>
        <end position="396"/>
    </location>
</feature>
<reference evidence="7" key="1">
    <citation type="journal article" date="2023" name="Mol. Phylogenet. Evol.">
        <title>Genome-scale phylogeny and comparative genomics of the fungal order Sordariales.</title>
        <authorList>
            <person name="Hensen N."/>
            <person name="Bonometti L."/>
            <person name="Westerberg I."/>
            <person name="Brannstrom I.O."/>
            <person name="Guillou S."/>
            <person name="Cros-Aarteil S."/>
            <person name="Calhoun S."/>
            <person name="Haridas S."/>
            <person name="Kuo A."/>
            <person name="Mondo S."/>
            <person name="Pangilinan J."/>
            <person name="Riley R."/>
            <person name="LaButti K."/>
            <person name="Andreopoulos B."/>
            <person name="Lipzen A."/>
            <person name="Chen C."/>
            <person name="Yan M."/>
            <person name="Daum C."/>
            <person name="Ng V."/>
            <person name="Clum A."/>
            <person name="Steindorff A."/>
            <person name="Ohm R.A."/>
            <person name="Martin F."/>
            <person name="Silar P."/>
            <person name="Natvig D.O."/>
            <person name="Lalanne C."/>
            <person name="Gautier V."/>
            <person name="Ament-Velasquez S.L."/>
            <person name="Kruys A."/>
            <person name="Hutchinson M.I."/>
            <person name="Powell A.J."/>
            <person name="Barry K."/>
            <person name="Miller A.N."/>
            <person name="Grigoriev I.V."/>
            <person name="Debuchy R."/>
            <person name="Gladieux P."/>
            <person name="Hiltunen Thoren M."/>
            <person name="Johannesson H."/>
        </authorList>
    </citation>
    <scope>NUCLEOTIDE SEQUENCE</scope>
    <source>
        <strain evidence="7">PSN293</strain>
    </source>
</reference>
<feature type="compositionally biased region" description="Polar residues" evidence="5">
    <location>
        <begin position="290"/>
        <end position="300"/>
    </location>
</feature>
<sequence>MAGAVRESSFMPTVKCSTCGRQVEISLMGEHLCSEADAAPIPEHATESAPSETTKSLLTLTTAMPSMLAPSLFGRLNPFAATSTENQPRMPPEVDTSAANRSYIGPGQLTPVSGSSGSRSVSPKTPNGRPGAGRTDDYFAPQIANDSPPPQQSRRPGGYGGFGDSDSLEDTMYPPRSPKKQQPNLLERLNSTDQDPLEPARRPSAPLRTGSVNDDRPGTSASNMSGRAPRMNGYGGFGHPQKTRQDLAPEPYGMLNRSETFPRASEVVDPPMRTPSEPGLRPDKWRRPSEVSQDTNTRAPQPTAEPRRPSRGPDTSRPPPPRTSLVRPGTAGRDGAPGVPAINFAQEFGVGNPYHNSSASTSSSASGYSQPSDRRPSMASSRTSPPRSLSSRSGRNPPKPADFDNLMSDLQSSMKEMNPSDPVPSALQPPKEVKAKPRPSPLKFRPPPPGSDRGYDPRIDPVIQSGRPRRPRSPLAPLPVEQEIRDEAPPFQERTRDISPVSPLTPLPPSPPRLRASPERVRDQSDVMPPPMHARNQSLSRPRDGSVQSSRGDCKACRLPITGKSISSADGRLTGRYHKACFVCSTCKEPFSSATFYVLEDRPYCHRHYHELNGSLCGSCDKGIEGQYLEDESAKKHHVGCFRCGDCGMVLKDGYFEVNGGSYCQKDAWRRVQQPRMANGGPRKGPFGQTLGLPSGPRAGGGFGMPGGNNRLGPPRPLPRLEKRMTRLGMM</sequence>
<feature type="domain" description="LIM zinc-binding" evidence="6">
    <location>
        <begin position="616"/>
        <end position="674"/>
    </location>
</feature>
<feature type="compositionally biased region" description="Gly residues" evidence="5">
    <location>
        <begin position="698"/>
        <end position="707"/>
    </location>
</feature>
<dbReference type="Gene3D" id="2.10.110.10">
    <property type="entry name" value="Cysteine Rich Protein"/>
    <property type="match status" value="2"/>
</dbReference>
<feature type="compositionally biased region" description="Low complexity" evidence="5">
    <location>
        <begin position="112"/>
        <end position="122"/>
    </location>
</feature>